<protein>
    <submittedName>
        <fullName evidence="1">Uncharacterized protein</fullName>
    </submittedName>
</protein>
<comment type="caution">
    <text evidence="1">The sequence shown here is derived from an EMBL/GenBank/DDBJ whole genome shotgun (WGS) entry which is preliminary data.</text>
</comment>
<dbReference type="EMBL" id="JAACNO010001130">
    <property type="protein sequence ID" value="KAF4142896.1"/>
    <property type="molecule type" value="Genomic_DNA"/>
</dbReference>
<gene>
    <name evidence="1" type="ORF">GN958_ATG07882</name>
</gene>
<dbReference type="Proteomes" id="UP000704712">
    <property type="component" value="Unassembled WGS sequence"/>
</dbReference>
<organism evidence="1 2">
    <name type="scientific">Phytophthora infestans</name>
    <name type="common">Potato late blight agent</name>
    <name type="synonym">Botrytis infestans</name>
    <dbReference type="NCBI Taxonomy" id="4787"/>
    <lineage>
        <taxon>Eukaryota</taxon>
        <taxon>Sar</taxon>
        <taxon>Stramenopiles</taxon>
        <taxon>Oomycota</taxon>
        <taxon>Peronosporomycetes</taxon>
        <taxon>Peronosporales</taxon>
        <taxon>Peronosporaceae</taxon>
        <taxon>Phytophthora</taxon>
    </lineage>
</organism>
<evidence type="ECO:0000313" key="1">
    <source>
        <dbReference type="EMBL" id="KAF4142896.1"/>
    </source>
</evidence>
<evidence type="ECO:0000313" key="2">
    <source>
        <dbReference type="Proteomes" id="UP000704712"/>
    </source>
</evidence>
<proteinExistence type="predicted"/>
<name>A0A8S9UPV2_PHYIN</name>
<accession>A0A8S9UPV2</accession>
<dbReference type="AlphaFoldDB" id="A0A8S9UPV2"/>
<sequence>MLAAHKDHPFSVEAKKKKVAGVSTRIAVYNSVVTGAAFRKKKQRTVVETMAVSEEEVRILCTRWLLASGLSYTALQNEELLVLFRRITSIPGLTVTARDTFYSFAEGELALFTAWVIRTITSEFTAAQYCPFLALGVALGQNFRVGASKQSGTWSRCCG</sequence>
<reference evidence="1" key="1">
    <citation type="submission" date="2020-03" db="EMBL/GenBank/DDBJ databases">
        <title>Hybrid Assembly of Korean Phytophthora infestans isolates.</title>
        <authorList>
            <person name="Prokchorchik M."/>
            <person name="Lee Y."/>
            <person name="Seo J."/>
            <person name="Cho J.-H."/>
            <person name="Park Y.-E."/>
            <person name="Jang D.-C."/>
            <person name="Im J.-S."/>
            <person name="Choi J.-G."/>
            <person name="Park H.-J."/>
            <person name="Lee G.-B."/>
            <person name="Lee Y.-G."/>
            <person name="Hong S.-Y."/>
            <person name="Cho K."/>
            <person name="Sohn K.H."/>
        </authorList>
    </citation>
    <scope>NUCLEOTIDE SEQUENCE</scope>
    <source>
        <strain evidence="1">KR_2_A2</strain>
    </source>
</reference>